<evidence type="ECO:0000256" key="7">
    <source>
        <dbReference type="ARBA" id="ARBA00022989"/>
    </source>
</evidence>
<evidence type="ECO:0000256" key="6">
    <source>
        <dbReference type="ARBA" id="ARBA00022801"/>
    </source>
</evidence>
<dbReference type="PROSITE" id="PS00855">
    <property type="entry name" value="SPASE_II"/>
    <property type="match status" value="1"/>
</dbReference>
<evidence type="ECO:0000256" key="4">
    <source>
        <dbReference type="ARBA" id="ARBA00022692"/>
    </source>
</evidence>
<name>A0A1G5RRV5_9FIRM</name>
<dbReference type="STRING" id="1120920.SAMN03080599_00099"/>
<comment type="similarity">
    <text evidence="1 9 11">Belongs to the peptidase A8 family.</text>
</comment>
<dbReference type="EMBL" id="FMWL01000001">
    <property type="protein sequence ID" value="SCZ76161.1"/>
    <property type="molecule type" value="Genomic_DNA"/>
</dbReference>
<dbReference type="Proteomes" id="UP000199208">
    <property type="component" value="Unassembled WGS sequence"/>
</dbReference>
<dbReference type="NCBIfam" id="TIGR00077">
    <property type="entry name" value="lspA"/>
    <property type="match status" value="1"/>
</dbReference>
<comment type="subcellular location">
    <subcellularLocation>
        <location evidence="9">Cell membrane</location>
        <topology evidence="9">Multi-pass membrane protein</topology>
    </subcellularLocation>
</comment>
<keyword evidence="5 9" id="KW-0064">Aspartyl protease</keyword>
<dbReference type="Pfam" id="PF01252">
    <property type="entry name" value="Peptidase_A8"/>
    <property type="match status" value="1"/>
</dbReference>
<keyword evidence="4 9" id="KW-0812">Transmembrane</keyword>
<dbReference type="UniPathway" id="UPA00665"/>
<evidence type="ECO:0000256" key="8">
    <source>
        <dbReference type="ARBA" id="ARBA00023136"/>
    </source>
</evidence>
<dbReference type="GO" id="GO:0006508">
    <property type="term" value="P:proteolysis"/>
    <property type="evidence" value="ECO:0007669"/>
    <property type="project" value="UniProtKB-KW"/>
</dbReference>
<keyword evidence="2 9" id="KW-1003">Cell membrane</keyword>
<feature type="active site" evidence="9">
    <location>
        <position position="129"/>
    </location>
</feature>
<feature type="transmembrane region" description="Helical" evidence="9">
    <location>
        <begin position="58"/>
        <end position="76"/>
    </location>
</feature>
<dbReference type="AlphaFoldDB" id="A0A1G5RRV5"/>
<dbReference type="EC" id="3.4.23.36" evidence="9"/>
<dbReference type="InterPro" id="IPR001872">
    <property type="entry name" value="Peptidase_A8"/>
</dbReference>
<dbReference type="PRINTS" id="PR00781">
    <property type="entry name" value="LIPOSIGPTASE"/>
</dbReference>
<evidence type="ECO:0000256" key="11">
    <source>
        <dbReference type="RuleBase" id="RU004181"/>
    </source>
</evidence>
<organism evidence="12 13">
    <name type="scientific">Acidaminobacter hydrogenoformans DSM 2784</name>
    <dbReference type="NCBI Taxonomy" id="1120920"/>
    <lineage>
        <taxon>Bacteria</taxon>
        <taxon>Bacillati</taxon>
        <taxon>Bacillota</taxon>
        <taxon>Clostridia</taxon>
        <taxon>Peptostreptococcales</taxon>
        <taxon>Acidaminobacteraceae</taxon>
        <taxon>Acidaminobacter</taxon>
    </lineage>
</organism>
<keyword evidence="3 9" id="KW-0645">Protease</keyword>
<comment type="function">
    <text evidence="9 10">This protein specifically catalyzes the removal of signal peptides from prolipoproteins.</text>
</comment>
<sequence>MIYWGLIVAIIAMDQWSKQLAVSKLLPVRSIELIPEVFHLTFVRNTGAAFSILRDKQLILIVFTSLVILFMLGLLYRQIRTGSSALLLLSLAMIIGGAVGNLIDRMRYNYVIDFFDFTLINFAVFNVADIFITLGTISMMIYVILDGKALDF</sequence>
<feature type="transmembrane region" description="Helical" evidence="9">
    <location>
        <begin position="123"/>
        <end position="145"/>
    </location>
</feature>
<feature type="transmembrane region" description="Helical" evidence="9">
    <location>
        <begin position="85"/>
        <end position="103"/>
    </location>
</feature>
<reference evidence="12 13" key="1">
    <citation type="submission" date="2016-10" db="EMBL/GenBank/DDBJ databases">
        <authorList>
            <person name="de Groot N.N."/>
        </authorList>
    </citation>
    <scope>NUCLEOTIDE SEQUENCE [LARGE SCALE GENOMIC DNA]</scope>
    <source>
        <strain evidence="12 13">DSM 2784</strain>
    </source>
</reference>
<comment type="catalytic activity">
    <reaction evidence="9 10">
        <text>Release of signal peptides from bacterial membrane prolipoproteins. Hydrolyzes -Xaa-Yaa-Zaa-|-(S,diacylglyceryl)Cys-, in which Xaa is hydrophobic (preferably Leu), and Yaa (Ala or Ser) and Zaa (Gly or Ala) have small, neutral side chains.</text>
        <dbReference type="EC" id="3.4.23.36"/>
    </reaction>
</comment>
<dbReference type="RefSeq" id="WP_092588926.1">
    <property type="nucleotide sequence ID" value="NZ_FMWL01000001.1"/>
</dbReference>
<keyword evidence="8 9" id="KW-0472">Membrane</keyword>
<evidence type="ECO:0000313" key="12">
    <source>
        <dbReference type="EMBL" id="SCZ76161.1"/>
    </source>
</evidence>
<comment type="caution">
    <text evidence="9">Lacks conserved residue(s) required for the propagation of feature annotation.</text>
</comment>
<proteinExistence type="inferred from homology"/>
<feature type="active site" evidence="9">
    <location>
        <position position="113"/>
    </location>
</feature>
<evidence type="ECO:0000256" key="1">
    <source>
        <dbReference type="ARBA" id="ARBA00006139"/>
    </source>
</evidence>
<evidence type="ECO:0000256" key="9">
    <source>
        <dbReference type="HAMAP-Rule" id="MF_00161"/>
    </source>
</evidence>
<protein>
    <recommendedName>
        <fullName evidence="9">Lipoprotein signal peptidase</fullName>
        <ecNumber evidence="9">3.4.23.36</ecNumber>
    </recommendedName>
    <alternativeName>
        <fullName evidence="9">Prolipoprotein signal peptidase</fullName>
    </alternativeName>
    <alternativeName>
        <fullName evidence="9">Signal peptidase II</fullName>
        <shortName evidence="9">SPase II</shortName>
    </alternativeName>
</protein>
<dbReference type="GO" id="GO:0005886">
    <property type="term" value="C:plasma membrane"/>
    <property type="evidence" value="ECO:0007669"/>
    <property type="project" value="UniProtKB-SubCell"/>
</dbReference>
<evidence type="ECO:0000256" key="10">
    <source>
        <dbReference type="RuleBase" id="RU000594"/>
    </source>
</evidence>
<gene>
    <name evidence="9" type="primary">lspA</name>
    <name evidence="12" type="ORF">SAMN03080599_00099</name>
</gene>
<dbReference type="PANTHER" id="PTHR33695:SF1">
    <property type="entry name" value="LIPOPROTEIN SIGNAL PEPTIDASE"/>
    <property type="match status" value="1"/>
</dbReference>
<dbReference type="GO" id="GO:0004190">
    <property type="term" value="F:aspartic-type endopeptidase activity"/>
    <property type="evidence" value="ECO:0007669"/>
    <property type="project" value="UniProtKB-UniRule"/>
</dbReference>
<evidence type="ECO:0000256" key="3">
    <source>
        <dbReference type="ARBA" id="ARBA00022670"/>
    </source>
</evidence>
<evidence type="ECO:0000256" key="2">
    <source>
        <dbReference type="ARBA" id="ARBA00022475"/>
    </source>
</evidence>
<evidence type="ECO:0000256" key="5">
    <source>
        <dbReference type="ARBA" id="ARBA00022750"/>
    </source>
</evidence>
<dbReference type="HAMAP" id="MF_00161">
    <property type="entry name" value="LspA"/>
    <property type="match status" value="1"/>
</dbReference>
<keyword evidence="7 9" id="KW-1133">Transmembrane helix</keyword>
<dbReference type="OrthoDB" id="9810259at2"/>
<evidence type="ECO:0000313" key="13">
    <source>
        <dbReference type="Proteomes" id="UP000199208"/>
    </source>
</evidence>
<accession>A0A1G5RRV5</accession>
<keyword evidence="13" id="KW-1185">Reference proteome</keyword>
<comment type="pathway">
    <text evidence="9">Protein modification; lipoprotein biosynthesis (signal peptide cleavage).</text>
</comment>
<dbReference type="PANTHER" id="PTHR33695">
    <property type="entry name" value="LIPOPROTEIN SIGNAL PEPTIDASE"/>
    <property type="match status" value="1"/>
</dbReference>
<keyword evidence="6 9" id="KW-0378">Hydrolase</keyword>